<protein>
    <recommendedName>
        <fullName evidence="4">Glycogen biosynthesis protein GlgD</fullName>
    </recommendedName>
</protein>
<reference evidence="2 3" key="1">
    <citation type="submission" date="2024-01" db="EMBL/GenBank/DDBJ databases">
        <title>Pedobacter sp. nov., isolated from oil-contaminated soil.</title>
        <authorList>
            <person name="Le N.T.T."/>
        </authorList>
    </citation>
    <scope>NUCLEOTIDE SEQUENCE [LARGE SCALE GENOMIC DNA]</scope>
    <source>
        <strain evidence="2 3">VNH31</strain>
    </source>
</reference>
<comment type="caution">
    <text evidence="2">The sequence shown here is derived from an EMBL/GenBank/DDBJ whole genome shotgun (WGS) entry which is preliminary data.</text>
</comment>
<evidence type="ECO:0000313" key="2">
    <source>
        <dbReference type="EMBL" id="MEE1883821.1"/>
    </source>
</evidence>
<dbReference type="EMBL" id="JAZDQU010000001">
    <property type="protein sequence ID" value="MEE1883821.1"/>
    <property type="molecule type" value="Genomic_DNA"/>
</dbReference>
<evidence type="ECO:0000313" key="3">
    <source>
        <dbReference type="Proteomes" id="UP001337681"/>
    </source>
</evidence>
<evidence type="ECO:0000256" key="1">
    <source>
        <dbReference type="SAM" id="MobiDB-lite"/>
    </source>
</evidence>
<dbReference type="Proteomes" id="UP001337681">
    <property type="component" value="Unassembled WGS sequence"/>
</dbReference>
<feature type="compositionally biased region" description="Polar residues" evidence="1">
    <location>
        <begin position="1"/>
        <end position="16"/>
    </location>
</feature>
<feature type="region of interest" description="Disordered" evidence="1">
    <location>
        <begin position="1"/>
        <end position="63"/>
    </location>
</feature>
<dbReference type="RefSeq" id="WP_330144747.1">
    <property type="nucleotide sequence ID" value="NZ_JAZDQU010000001.1"/>
</dbReference>
<keyword evidence="3" id="KW-1185">Reference proteome</keyword>
<feature type="compositionally biased region" description="Basic and acidic residues" evidence="1">
    <location>
        <begin position="17"/>
        <end position="36"/>
    </location>
</feature>
<organism evidence="2 3">
    <name type="scientific">Pedobacter flavus</name>
    <dbReference type="NCBI Taxonomy" id="3113906"/>
    <lineage>
        <taxon>Bacteria</taxon>
        <taxon>Pseudomonadati</taxon>
        <taxon>Bacteroidota</taxon>
        <taxon>Sphingobacteriia</taxon>
        <taxon>Sphingobacteriales</taxon>
        <taxon>Sphingobacteriaceae</taxon>
        <taxon>Pedobacter</taxon>
    </lineage>
</organism>
<accession>A0ABU7GXT4</accession>
<gene>
    <name evidence="2" type="ORF">VRU49_00185</name>
</gene>
<name>A0ABU7GXT4_9SPHI</name>
<evidence type="ECO:0008006" key="4">
    <source>
        <dbReference type="Google" id="ProtNLM"/>
    </source>
</evidence>
<proteinExistence type="predicted"/>
<sequence>MKRTNNFSPENFNQPSREFDKVVKKPQDKIYKKKDANSSYSNPSKIKENQEQPVDPIKNPPKQ</sequence>